<name>F6Z0X9_CIOIN</name>
<dbReference type="Proteomes" id="UP000008144">
    <property type="component" value="Unassembled WGS sequence"/>
</dbReference>
<evidence type="ECO:0000313" key="3">
    <source>
        <dbReference type="Ensembl" id="ENSCINP00000022707.2"/>
    </source>
</evidence>
<keyword evidence="2" id="KW-0732">Signal</keyword>
<dbReference type="AlphaFoldDB" id="F6Z0X9"/>
<keyword evidence="4" id="KW-1185">Reference proteome</keyword>
<dbReference type="Ensembl" id="ENSCINT00000022953.2">
    <property type="protein sequence ID" value="ENSCINP00000022707.2"/>
    <property type="gene ID" value="ENSCING00000012056.2"/>
</dbReference>
<evidence type="ECO:0000256" key="1">
    <source>
        <dbReference type="SAM" id="Phobius"/>
    </source>
</evidence>
<dbReference type="InterPro" id="IPR011042">
    <property type="entry name" value="6-blade_b-propeller_TolB-like"/>
</dbReference>
<feature type="chain" id="PRO_5014090512" evidence="2">
    <location>
        <begin position="18"/>
        <end position="454"/>
    </location>
</feature>
<dbReference type="PANTHER" id="PTHR46388">
    <property type="entry name" value="NHL REPEAT-CONTAINING PROTEIN 2"/>
    <property type="match status" value="1"/>
</dbReference>
<dbReference type="FunFam" id="2.120.10.30:FF:000348">
    <property type="entry name" value="NHL repeat-containing protein 2"/>
    <property type="match status" value="1"/>
</dbReference>
<organism evidence="3 4">
    <name type="scientific">Ciona intestinalis</name>
    <name type="common">Transparent sea squirt</name>
    <name type="synonym">Ascidia intestinalis</name>
    <dbReference type="NCBI Taxonomy" id="7719"/>
    <lineage>
        <taxon>Eukaryota</taxon>
        <taxon>Metazoa</taxon>
        <taxon>Chordata</taxon>
        <taxon>Tunicata</taxon>
        <taxon>Ascidiacea</taxon>
        <taxon>Phlebobranchia</taxon>
        <taxon>Cionidae</taxon>
        <taxon>Ciona</taxon>
    </lineage>
</organism>
<dbReference type="SMART" id="SM00135">
    <property type="entry name" value="LY"/>
    <property type="match status" value="5"/>
</dbReference>
<dbReference type="GO" id="GO:0061630">
    <property type="term" value="F:ubiquitin protein ligase activity"/>
    <property type="evidence" value="ECO:0000318"/>
    <property type="project" value="GO_Central"/>
</dbReference>
<dbReference type="RefSeq" id="XP_002130106.1">
    <property type="nucleotide sequence ID" value="XM_002130070.3"/>
</dbReference>
<dbReference type="Gene3D" id="2.120.10.30">
    <property type="entry name" value="TolB, C-terminal domain"/>
    <property type="match status" value="4"/>
</dbReference>
<evidence type="ECO:0000256" key="2">
    <source>
        <dbReference type="SAM" id="SignalP"/>
    </source>
</evidence>
<dbReference type="HOGENOM" id="CLU_602612_0_0_1"/>
<dbReference type="GO" id="GO:0000209">
    <property type="term" value="P:protein polyubiquitination"/>
    <property type="evidence" value="ECO:0000318"/>
    <property type="project" value="GO_Central"/>
</dbReference>
<dbReference type="GeneID" id="100178773"/>
<accession>A0A1W2WM84</accession>
<dbReference type="SUPFAM" id="SSF101898">
    <property type="entry name" value="NHL repeat"/>
    <property type="match status" value="1"/>
</dbReference>
<evidence type="ECO:0000313" key="4">
    <source>
        <dbReference type="Proteomes" id="UP000008144"/>
    </source>
</evidence>
<dbReference type="OrthoDB" id="273823at2759"/>
<dbReference type="OMA" id="DNHAIRI"/>
<dbReference type="GeneTree" id="ENSGT00940000171978"/>
<feature type="signal peptide" evidence="2">
    <location>
        <begin position="1"/>
        <end position="17"/>
    </location>
</feature>
<dbReference type="STRING" id="7719.ENSCINP00000022707"/>
<accession>F6Z0X9</accession>
<dbReference type="InterPro" id="IPR000033">
    <property type="entry name" value="LDLR_classB_rpt"/>
</dbReference>
<reference evidence="4" key="1">
    <citation type="journal article" date="2002" name="Science">
        <title>The draft genome of Ciona intestinalis: insights into chordate and vertebrate origins.</title>
        <authorList>
            <person name="Dehal P."/>
            <person name="Satou Y."/>
            <person name="Campbell R.K."/>
            <person name="Chapman J."/>
            <person name="Degnan B."/>
            <person name="De Tomaso A."/>
            <person name="Davidson B."/>
            <person name="Di Gregorio A."/>
            <person name="Gelpke M."/>
            <person name="Goodstein D.M."/>
            <person name="Harafuji N."/>
            <person name="Hastings K.E."/>
            <person name="Ho I."/>
            <person name="Hotta K."/>
            <person name="Huang W."/>
            <person name="Kawashima T."/>
            <person name="Lemaire P."/>
            <person name="Martinez D."/>
            <person name="Meinertzhagen I.A."/>
            <person name="Necula S."/>
            <person name="Nonaka M."/>
            <person name="Putnam N."/>
            <person name="Rash S."/>
            <person name="Saiga H."/>
            <person name="Satake M."/>
            <person name="Terry A."/>
            <person name="Yamada L."/>
            <person name="Wang H.G."/>
            <person name="Awazu S."/>
            <person name="Azumi K."/>
            <person name="Boore J."/>
            <person name="Branno M."/>
            <person name="Chin-Bow S."/>
            <person name="DeSantis R."/>
            <person name="Doyle S."/>
            <person name="Francino P."/>
            <person name="Keys D.N."/>
            <person name="Haga S."/>
            <person name="Hayashi H."/>
            <person name="Hino K."/>
            <person name="Imai K.S."/>
            <person name="Inaba K."/>
            <person name="Kano S."/>
            <person name="Kobayashi K."/>
            <person name="Kobayashi M."/>
            <person name="Lee B.I."/>
            <person name="Makabe K.W."/>
            <person name="Manohar C."/>
            <person name="Matassi G."/>
            <person name="Medina M."/>
            <person name="Mochizuki Y."/>
            <person name="Mount S."/>
            <person name="Morishita T."/>
            <person name="Miura S."/>
            <person name="Nakayama A."/>
            <person name="Nishizaka S."/>
            <person name="Nomoto H."/>
            <person name="Ohta F."/>
            <person name="Oishi K."/>
            <person name="Rigoutsos I."/>
            <person name="Sano M."/>
            <person name="Sasaki A."/>
            <person name="Sasakura Y."/>
            <person name="Shoguchi E."/>
            <person name="Shin-i T."/>
            <person name="Spagnuolo A."/>
            <person name="Stainier D."/>
            <person name="Suzuki M.M."/>
            <person name="Tassy O."/>
            <person name="Takatori N."/>
            <person name="Tokuoka M."/>
            <person name="Yagi K."/>
            <person name="Yoshizaki F."/>
            <person name="Wada S."/>
            <person name="Zhang C."/>
            <person name="Hyatt P.D."/>
            <person name="Larimer F."/>
            <person name="Detter C."/>
            <person name="Doggett N."/>
            <person name="Glavina T."/>
            <person name="Hawkins T."/>
            <person name="Richardson P."/>
            <person name="Lucas S."/>
            <person name="Kohara Y."/>
            <person name="Levine M."/>
            <person name="Satoh N."/>
            <person name="Rokhsar D.S."/>
        </authorList>
    </citation>
    <scope>NUCLEOTIDE SEQUENCE [LARGE SCALE GENOMIC DNA]</scope>
</reference>
<keyword evidence="1" id="KW-0472">Membrane</keyword>
<keyword evidence="1" id="KW-1133">Transmembrane helix</keyword>
<dbReference type="InParanoid" id="F6Z0X9"/>
<feature type="transmembrane region" description="Helical" evidence="1">
    <location>
        <begin position="411"/>
        <end position="430"/>
    </location>
</feature>
<protein>
    <submittedName>
        <fullName evidence="3">NHL repeat-containing protein 2</fullName>
    </submittedName>
</protein>
<gene>
    <name evidence="3" type="primary">LOC100178773</name>
</gene>
<sequence length="454" mass="50003">MICYLVVGLCLFHHASCMEGIVKTLAGGGYPHVGAVDTCVDGPNSVDGALADTRFNYPWGIVYDKVKHSVYVADCGCPDTPHGNDRVRRVDLVTDVSTTSAGSSQGFANGVGLKAQFFHIAGMALDHKRQKMYIADSGNNAIRLMDLGTNEVTTFAGTNGDKAFKDGSLLTAGLNNPQQLEYDDTNDRLFIADTDNHAIRIINVDSATPKVTTLTGGPRMEGFKDGSFAEAMWRHPTGMAYDVRKDVLYVSDHYNHAVRMLDLKKKTVTTIAGGGEPGDVNQRIFGHGLAMNYPEGIAIDPEHEVLYVAEFGNNCIRMISLIDYSLTVLAGSESYGSRDAVGTDAQFFHPTGLDLDAERKMLYVTDQYNHRVRAITALGNTEVAQNSAMLIQHLGKVDAYRDLLVHNRSSVFASTTIIALCLFMILLWLTSRYWRGFAGRHWDKYWKMKNAHKL</sequence>
<dbReference type="GO" id="GO:0043161">
    <property type="term" value="P:proteasome-mediated ubiquitin-dependent protein catabolic process"/>
    <property type="evidence" value="ECO:0000318"/>
    <property type="project" value="GO_Central"/>
</dbReference>
<dbReference type="KEGG" id="cin:100178773"/>
<reference evidence="3" key="2">
    <citation type="submission" date="2025-08" db="UniProtKB">
        <authorList>
            <consortium name="Ensembl"/>
        </authorList>
    </citation>
    <scope>IDENTIFICATION</scope>
</reference>
<keyword evidence="1" id="KW-0812">Transmembrane</keyword>
<proteinExistence type="predicted"/>
<reference evidence="3" key="3">
    <citation type="submission" date="2025-09" db="UniProtKB">
        <authorList>
            <consortium name="Ensembl"/>
        </authorList>
    </citation>
    <scope>IDENTIFICATION</scope>
</reference>
<dbReference type="PANTHER" id="PTHR46388:SF2">
    <property type="entry name" value="NHL REPEAT-CONTAINING PROTEIN 2"/>
    <property type="match status" value="1"/>
</dbReference>